<keyword evidence="3" id="KW-1185">Reference proteome</keyword>
<name>A0ABW7HN81_9ACTN</name>
<comment type="caution">
    <text evidence="2">The sequence shown here is derived from an EMBL/GenBank/DDBJ whole genome shotgun (WGS) entry which is preliminary data.</text>
</comment>
<protein>
    <submittedName>
        <fullName evidence="2">Uncharacterized protein</fullName>
    </submittedName>
</protein>
<evidence type="ECO:0000313" key="3">
    <source>
        <dbReference type="Proteomes" id="UP001607069"/>
    </source>
</evidence>
<evidence type="ECO:0000256" key="1">
    <source>
        <dbReference type="SAM" id="MobiDB-lite"/>
    </source>
</evidence>
<accession>A0ABW7HN81</accession>
<feature type="compositionally biased region" description="Polar residues" evidence="1">
    <location>
        <begin position="129"/>
        <end position="139"/>
    </location>
</feature>
<feature type="region of interest" description="Disordered" evidence="1">
    <location>
        <begin position="84"/>
        <end position="139"/>
    </location>
</feature>
<sequence length="163" mass="17998">MRVHVSDKLSEYERAQQEEEKAWVSGWREWVPTELNGIKTELTTLKAEVVPLVLSMPAFFSFEELFKQRFGLEHNSFGILWKKPNEAGAEDGTPNEPTVPATTPEPANRAGDGNTGSTSSAGRRGVDSATANQLRSTDQVLRRIDETLAQTRRDVQGLAGDLA</sequence>
<organism evidence="2 3">
    <name type="scientific">Streptomyces chitinivorans</name>
    <dbReference type="NCBI Taxonomy" id="1257027"/>
    <lineage>
        <taxon>Bacteria</taxon>
        <taxon>Bacillati</taxon>
        <taxon>Actinomycetota</taxon>
        <taxon>Actinomycetes</taxon>
        <taxon>Kitasatosporales</taxon>
        <taxon>Streptomycetaceae</taxon>
        <taxon>Streptomyces</taxon>
    </lineage>
</organism>
<reference evidence="2 3" key="1">
    <citation type="submission" date="2024-10" db="EMBL/GenBank/DDBJ databases">
        <authorList>
            <person name="Cho J.-C."/>
        </authorList>
    </citation>
    <scope>NUCLEOTIDE SEQUENCE [LARGE SCALE GENOMIC DNA]</scope>
    <source>
        <strain evidence="2 3">KCTC29696</strain>
    </source>
</reference>
<dbReference type="RefSeq" id="WP_279951218.1">
    <property type="nucleotide sequence ID" value="NZ_BAABEN010000006.1"/>
</dbReference>
<evidence type="ECO:0000313" key="2">
    <source>
        <dbReference type="EMBL" id="MFH0247318.1"/>
    </source>
</evidence>
<dbReference type="EMBL" id="JBIHMK010000007">
    <property type="protein sequence ID" value="MFH0247318.1"/>
    <property type="molecule type" value="Genomic_DNA"/>
</dbReference>
<dbReference type="Proteomes" id="UP001607069">
    <property type="component" value="Unassembled WGS sequence"/>
</dbReference>
<gene>
    <name evidence="2" type="ORF">ACG5V6_03690</name>
</gene>
<feature type="compositionally biased region" description="Low complexity" evidence="1">
    <location>
        <begin position="94"/>
        <end position="108"/>
    </location>
</feature>
<proteinExistence type="predicted"/>